<evidence type="ECO:0000313" key="1">
    <source>
        <dbReference type="EMBL" id="KDP34406.1"/>
    </source>
</evidence>
<proteinExistence type="predicted"/>
<protein>
    <submittedName>
        <fullName evidence="1">Uncharacterized protein</fullName>
    </submittedName>
</protein>
<accession>A0A067KDV0</accession>
<dbReference type="OrthoDB" id="1732171at2759"/>
<evidence type="ECO:0000313" key="2">
    <source>
        <dbReference type="Proteomes" id="UP000027138"/>
    </source>
</evidence>
<keyword evidence="2" id="KW-1185">Reference proteome</keyword>
<name>A0A067KDV0_JATCU</name>
<reference evidence="1 2" key="1">
    <citation type="journal article" date="2014" name="PLoS ONE">
        <title>Global Analysis of Gene Expression Profiles in Physic Nut (Jatropha curcas L.) Seedlings Exposed to Salt Stress.</title>
        <authorList>
            <person name="Zhang L."/>
            <person name="Zhang C."/>
            <person name="Wu P."/>
            <person name="Chen Y."/>
            <person name="Li M."/>
            <person name="Jiang H."/>
            <person name="Wu G."/>
        </authorList>
    </citation>
    <scope>NUCLEOTIDE SEQUENCE [LARGE SCALE GENOMIC DNA]</scope>
    <source>
        <strain evidence="2">cv. GZQX0401</strain>
        <tissue evidence="1">Young leaves</tissue>
    </source>
</reference>
<dbReference type="Proteomes" id="UP000027138">
    <property type="component" value="Unassembled WGS sequence"/>
</dbReference>
<organism evidence="1 2">
    <name type="scientific">Jatropha curcas</name>
    <name type="common">Barbados nut</name>
    <dbReference type="NCBI Taxonomy" id="180498"/>
    <lineage>
        <taxon>Eukaryota</taxon>
        <taxon>Viridiplantae</taxon>
        <taxon>Streptophyta</taxon>
        <taxon>Embryophyta</taxon>
        <taxon>Tracheophyta</taxon>
        <taxon>Spermatophyta</taxon>
        <taxon>Magnoliopsida</taxon>
        <taxon>eudicotyledons</taxon>
        <taxon>Gunneridae</taxon>
        <taxon>Pentapetalae</taxon>
        <taxon>rosids</taxon>
        <taxon>fabids</taxon>
        <taxon>Malpighiales</taxon>
        <taxon>Euphorbiaceae</taxon>
        <taxon>Crotonoideae</taxon>
        <taxon>Jatropheae</taxon>
        <taxon>Jatropha</taxon>
    </lineage>
</organism>
<dbReference type="AlphaFoldDB" id="A0A067KDV0"/>
<sequence>MTRQFNWGAVALSYLYYSMNLYVRGAHLKVDYRRAIEIWACEHRVLLMLTLHGFDAETSIMTLPQGWAWKFGQNYAYTTPKISVFRHLLNDLSWDRQQRGKPDTAIIVGKPKHKPGASFSFILDRISQTTQGMLETHLVSPYRMSPLSCTHVSIADYNEAYDMDPPPLINESMENNIGDPLVLSSGPITRSRAKRYGASMSLYVQEQVTQKLYNLAFNKCCVELEGTPKLLTLLEANVGLFKTSCEEWCICSM</sequence>
<dbReference type="EMBL" id="KK914530">
    <property type="protein sequence ID" value="KDP34406.1"/>
    <property type="molecule type" value="Genomic_DNA"/>
</dbReference>
<gene>
    <name evidence="1" type="ORF">JCGZ_12687</name>
</gene>